<accession>A0A835S2A5</accession>
<dbReference type="InterPro" id="IPR050247">
    <property type="entry name" value="Met_Aminopeptidase_Type2"/>
</dbReference>
<feature type="domain" description="Peptidase M24" evidence="10">
    <location>
        <begin position="149"/>
        <end position="269"/>
    </location>
</feature>
<comment type="cofactor">
    <cofactor evidence="4">
        <name>Fe(2+)</name>
        <dbReference type="ChEBI" id="CHEBI:29033"/>
    </cofactor>
</comment>
<evidence type="ECO:0000259" key="10">
    <source>
        <dbReference type="Pfam" id="PF00557"/>
    </source>
</evidence>
<dbReference type="Pfam" id="PF00557">
    <property type="entry name" value="Peptidase_M24"/>
    <property type="match status" value="1"/>
</dbReference>
<dbReference type="InterPro" id="IPR000994">
    <property type="entry name" value="Pept_M24"/>
</dbReference>
<dbReference type="InterPro" id="IPR001714">
    <property type="entry name" value="Pept_M24_MAP"/>
</dbReference>
<evidence type="ECO:0000313" key="12">
    <source>
        <dbReference type="Proteomes" id="UP000639772"/>
    </source>
</evidence>
<evidence type="ECO:0000256" key="3">
    <source>
        <dbReference type="ARBA" id="ARBA00001941"/>
    </source>
</evidence>
<evidence type="ECO:0000256" key="7">
    <source>
        <dbReference type="ARBA" id="ARBA00022723"/>
    </source>
</evidence>
<evidence type="ECO:0000256" key="8">
    <source>
        <dbReference type="ARBA" id="ARBA00022801"/>
    </source>
</evidence>
<dbReference type="Proteomes" id="UP000639772">
    <property type="component" value="Chromosome 1"/>
</dbReference>
<comment type="cofactor">
    <cofactor evidence="3">
        <name>Co(2+)</name>
        <dbReference type="ChEBI" id="CHEBI:48828"/>
    </cofactor>
</comment>
<dbReference type="GO" id="GO:0004239">
    <property type="term" value="F:initiator methionyl aminopeptidase activity"/>
    <property type="evidence" value="ECO:0007669"/>
    <property type="project" value="UniProtKB-EC"/>
</dbReference>
<evidence type="ECO:0000256" key="6">
    <source>
        <dbReference type="ARBA" id="ARBA00022670"/>
    </source>
</evidence>
<keyword evidence="8" id="KW-0378">Hydrolase</keyword>
<keyword evidence="7" id="KW-0479">Metal-binding</keyword>
<feature type="region of interest" description="Disordered" evidence="9">
    <location>
        <begin position="23"/>
        <end position="86"/>
    </location>
</feature>
<evidence type="ECO:0000256" key="4">
    <source>
        <dbReference type="ARBA" id="ARBA00001954"/>
    </source>
</evidence>
<evidence type="ECO:0000313" key="11">
    <source>
        <dbReference type="EMBL" id="KAG0502970.1"/>
    </source>
</evidence>
<protein>
    <recommendedName>
        <fullName evidence="10">Peptidase M24 domain-containing protein</fullName>
    </recommendedName>
</protein>
<dbReference type="SUPFAM" id="SSF55920">
    <property type="entry name" value="Creatinase/aminopeptidase"/>
    <property type="match status" value="1"/>
</dbReference>
<proteinExistence type="predicted"/>
<evidence type="ECO:0000256" key="2">
    <source>
        <dbReference type="ARBA" id="ARBA00001936"/>
    </source>
</evidence>
<keyword evidence="6" id="KW-0645">Protease</keyword>
<evidence type="ECO:0000256" key="5">
    <source>
        <dbReference type="ARBA" id="ARBA00022438"/>
    </source>
</evidence>
<dbReference type="EMBL" id="JADCNM010000001">
    <property type="protein sequence ID" value="KAG0502970.1"/>
    <property type="molecule type" value="Genomic_DNA"/>
</dbReference>
<feature type="compositionally biased region" description="Basic residues" evidence="9">
    <location>
        <begin position="47"/>
        <end position="60"/>
    </location>
</feature>
<dbReference type="GO" id="GO:0005737">
    <property type="term" value="C:cytoplasm"/>
    <property type="evidence" value="ECO:0007669"/>
    <property type="project" value="TreeGrafter"/>
</dbReference>
<dbReference type="PANTHER" id="PTHR45777">
    <property type="entry name" value="METHIONINE AMINOPEPTIDASE 2"/>
    <property type="match status" value="1"/>
</dbReference>
<comment type="catalytic activity">
    <reaction evidence="1">
        <text>Release of N-terminal amino acids, preferentially methionine, from peptides and arylamides.</text>
        <dbReference type="EC" id="3.4.11.18"/>
    </reaction>
</comment>
<dbReference type="GO" id="GO:0046872">
    <property type="term" value="F:metal ion binding"/>
    <property type="evidence" value="ECO:0007669"/>
    <property type="project" value="UniProtKB-KW"/>
</dbReference>
<sequence>MEVLVKENGDFKPSYCSDISEKQNSTLLDDEEVPADCSTADELPGSTKKKKKRNKSKKKKEQLEQPDLPSAQALQQTDPPSIPVDELIPSGEYPIGEIQEYKNDNLWRSTSEEKRALERLEKPMYNAVRRAAEVHRQEIHQEYLEARVAAHWTPNSGDKTVLQYDDVMKLDFGTQVEGHIVDCAFTVAFNPMFSPLLEASREATNTGIRESGIDVRLCDVGAAIQEVMESYEVEINGKVFQVKSIRNLNGHSIGPYQIHAGKSVPIVKKVENRQRWKRVNFMLLKHLAQRPYPPLCDVKGSYVAQFEHTILLRPTCKEVISRGEDY</sequence>
<organism evidence="11 12">
    <name type="scientific">Vanilla planifolia</name>
    <name type="common">Vanilla</name>
    <dbReference type="NCBI Taxonomy" id="51239"/>
    <lineage>
        <taxon>Eukaryota</taxon>
        <taxon>Viridiplantae</taxon>
        <taxon>Streptophyta</taxon>
        <taxon>Embryophyta</taxon>
        <taxon>Tracheophyta</taxon>
        <taxon>Spermatophyta</taxon>
        <taxon>Magnoliopsida</taxon>
        <taxon>Liliopsida</taxon>
        <taxon>Asparagales</taxon>
        <taxon>Orchidaceae</taxon>
        <taxon>Vanilloideae</taxon>
        <taxon>Vanilleae</taxon>
        <taxon>Vanilla</taxon>
    </lineage>
</organism>
<comment type="caution">
    <text evidence="11">The sequence shown here is derived from an EMBL/GenBank/DDBJ whole genome shotgun (WGS) entry which is preliminary data.</text>
</comment>
<dbReference type="GO" id="GO:0008235">
    <property type="term" value="F:metalloexopeptidase activity"/>
    <property type="evidence" value="ECO:0007669"/>
    <property type="project" value="TreeGrafter"/>
</dbReference>
<dbReference type="GO" id="GO:0006508">
    <property type="term" value="P:proteolysis"/>
    <property type="evidence" value="ECO:0007669"/>
    <property type="project" value="UniProtKB-KW"/>
</dbReference>
<evidence type="ECO:0000256" key="1">
    <source>
        <dbReference type="ARBA" id="ARBA00000294"/>
    </source>
</evidence>
<dbReference type="PRINTS" id="PR00599">
    <property type="entry name" value="MAPEPTIDASE"/>
</dbReference>
<dbReference type="PANTHER" id="PTHR45777:SF2">
    <property type="entry name" value="METHIONINE AMINOPEPTIDASE 2"/>
    <property type="match status" value="1"/>
</dbReference>
<comment type="cofactor">
    <cofactor evidence="2">
        <name>Mn(2+)</name>
        <dbReference type="ChEBI" id="CHEBI:29035"/>
    </cofactor>
</comment>
<dbReference type="OrthoDB" id="7848262at2759"/>
<dbReference type="AlphaFoldDB" id="A0A835S2A5"/>
<keyword evidence="5" id="KW-0031">Aminopeptidase</keyword>
<evidence type="ECO:0000256" key="9">
    <source>
        <dbReference type="SAM" id="MobiDB-lite"/>
    </source>
</evidence>
<dbReference type="Gene3D" id="3.90.230.10">
    <property type="entry name" value="Creatinase/methionine aminopeptidase superfamily"/>
    <property type="match status" value="2"/>
</dbReference>
<reference evidence="11 12" key="1">
    <citation type="journal article" date="2020" name="Nat. Food">
        <title>A phased Vanilla planifolia genome enables genetic improvement of flavour and production.</title>
        <authorList>
            <person name="Hasing T."/>
            <person name="Tang H."/>
            <person name="Brym M."/>
            <person name="Khazi F."/>
            <person name="Huang T."/>
            <person name="Chambers A.H."/>
        </authorList>
    </citation>
    <scope>NUCLEOTIDE SEQUENCE [LARGE SCALE GENOMIC DNA]</scope>
    <source>
        <tissue evidence="11">Leaf</tissue>
    </source>
</reference>
<gene>
    <name evidence="11" type="ORF">HPP92_003042</name>
</gene>
<name>A0A835S2A5_VANPL</name>
<dbReference type="InterPro" id="IPR036005">
    <property type="entry name" value="Creatinase/aminopeptidase-like"/>
</dbReference>